<dbReference type="InterPro" id="IPR018682">
    <property type="entry name" value="DUF2167_membr"/>
</dbReference>
<dbReference type="EMBL" id="BCNV01000011">
    <property type="protein sequence ID" value="GAS85678.1"/>
    <property type="molecule type" value="Genomic_DNA"/>
</dbReference>
<feature type="region of interest" description="Disordered" evidence="1">
    <location>
        <begin position="69"/>
        <end position="89"/>
    </location>
</feature>
<protein>
    <recommendedName>
        <fullName evidence="6">DUF2167 domain-containing protein</fullName>
    </recommendedName>
</protein>
<evidence type="ECO:0000256" key="2">
    <source>
        <dbReference type="SAM" id="Phobius"/>
    </source>
</evidence>
<keyword evidence="2" id="KW-0812">Transmembrane</keyword>
<name>A0A100VTN1_PAEAM</name>
<comment type="caution">
    <text evidence="4">The sequence shown here is derived from an EMBL/GenBank/DDBJ whole genome shotgun (WGS) entry which is preliminary data.</text>
</comment>
<gene>
    <name evidence="4" type="ORF">PAHA3_5812</name>
</gene>
<organism evidence="4 5">
    <name type="scientific">Paenibacillus amylolyticus</name>
    <dbReference type="NCBI Taxonomy" id="1451"/>
    <lineage>
        <taxon>Bacteria</taxon>
        <taxon>Bacillati</taxon>
        <taxon>Bacillota</taxon>
        <taxon>Bacilli</taxon>
        <taxon>Bacillales</taxon>
        <taxon>Paenibacillaceae</taxon>
        <taxon>Paenibacillus</taxon>
    </lineage>
</organism>
<dbReference type="Pfam" id="PF09935">
    <property type="entry name" value="DUF2167"/>
    <property type="match status" value="1"/>
</dbReference>
<feature type="signal peptide" evidence="3">
    <location>
        <begin position="1"/>
        <end position="30"/>
    </location>
</feature>
<evidence type="ECO:0000256" key="1">
    <source>
        <dbReference type="SAM" id="MobiDB-lite"/>
    </source>
</evidence>
<dbReference type="Proteomes" id="UP000069697">
    <property type="component" value="Unassembled WGS sequence"/>
</dbReference>
<reference evidence="4 5" key="1">
    <citation type="journal article" date="2016" name="Genome Announc.">
        <title>Draft Genome Sequence of Paenibacillus amylolyticus Heshi-A3, Isolated from Fermented Rice Bran in a Japanese Fermented Seafood Dish.</title>
        <authorList>
            <person name="Akuzawa S."/>
            <person name="Nagaoka J."/>
            <person name="Kanekatsu M."/>
            <person name="Kubota E."/>
            <person name="Ohtake R."/>
            <person name="Suzuki T."/>
            <person name="Kanesaki Y."/>
        </authorList>
    </citation>
    <scope>NUCLEOTIDE SEQUENCE [LARGE SCALE GENOMIC DNA]</scope>
    <source>
        <strain evidence="4 5">Heshi-A3</strain>
    </source>
</reference>
<keyword evidence="2" id="KW-1133">Transmembrane helix</keyword>
<evidence type="ECO:0000256" key="3">
    <source>
        <dbReference type="SAM" id="SignalP"/>
    </source>
</evidence>
<proteinExistence type="predicted"/>
<dbReference type="AlphaFoldDB" id="A0A100VTN1"/>
<keyword evidence="3" id="KW-0732">Signal</keyword>
<evidence type="ECO:0008006" key="6">
    <source>
        <dbReference type="Google" id="ProtNLM"/>
    </source>
</evidence>
<feature type="chain" id="PRO_5007089573" description="DUF2167 domain-containing protein" evidence="3">
    <location>
        <begin position="31"/>
        <end position="334"/>
    </location>
</feature>
<feature type="transmembrane region" description="Helical" evidence="2">
    <location>
        <begin position="265"/>
        <end position="282"/>
    </location>
</feature>
<keyword evidence="2" id="KW-0472">Membrane</keyword>
<evidence type="ECO:0000313" key="4">
    <source>
        <dbReference type="EMBL" id="GAS85678.1"/>
    </source>
</evidence>
<reference evidence="5" key="2">
    <citation type="submission" date="2016-01" db="EMBL/GenBank/DDBJ databases">
        <title>Draft Genome Sequence of Paenibacillus amylolyticus Heshi-A3 that Was Isolated from Fermented Rice Bran with Aging Salted Mackerel, Which Was Named Heshiko as Traditional Fermented Seafood in Japan.</title>
        <authorList>
            <person name="Akuzawa S."/>
            <person name="Nakagawa J."/>
            <person name="Kanekatsu T."/>
            <person name="Kubota E."/>
            <person name="Ohtake R."/>
            <person name="Suzuki T."/>
            <person name="Kanesaki Y."/>
        </authorList>
    </citation>
    <scope>NUCLEOTIDE SEQUENCE [LARGE SCALE GENOMIC DNA]</scope>
    <source>
        <strain evidence="5">Heshi-A3</strain>
    </source>
</reference>
<evidence type="ECO:0000313" key="5">
    <source>
        <dbReference type="Proteomes" id="UP000069697"/>
    </source>
</evidence>
<sequence>MNMKNKRWISFLTLLMVSLFTISSALQVSAANETDQAPDEYDWITGPASVSLDGKATLEVPESHSYLDKANTQRSILNSGGKPNGNEIGSLTSHSEFDSWYVVFEYVKTGHIHDDDQNLSAEELLSSYIRGTEEDNRELDPEYRTYITGWEIEPAYDKTKHQLVYSLGFKNADQQAMVNYNVKLLTREGYITAILVTDTNTFQQSRQAFEETVLNQLSINAGYTYEEYNASTDKTSTIGLNSLLMGGIGYTASHKFSALLLLKKGWALILVVVLGLIGWIRYKIKSSHGEEETLSPSERTYLQEADEQQYADQNELSYYRQSGHPSNVDKQDKP</sequence>
<accession>A0A100VTN1</accession>